<reference evidence="8" key="2">
    <citation type="submission" date="2021-02" db="EMBL/GenBank/DDBJ databases">
        <title>Aspergillus puulaauensis MK2 genome sequence.</title>
        <authorList>
            <person name="Futagami T."/>
            <person name="Mori K."/>
            <person name="Kadooka C."/>
            <person name="Tanaka T."/>
        </authorList>
    </citation>
    <scope>NUCLEOTIDE SEQUENCE</scope>
    <source>
        <strain evidence="8">MK2</strain>
    </source>
</reference>
<evidence type="ECO:0000256" key="5">
    <source>
        <dbReference type="ARBA" id="ARBA00023136"/>
    </source>
</evidence>
<keyword evidence="3 6" id="KW-1133">Transmembrane helix</keyword>
<protein>
    <recommendedName>
        <fullName evidence="7">Ferric oxidoreductase domain-containing protein</fullName>
    </recommendedName>
</protein>
<feature type="transmembrane region" description="Helical" evidence="6">
    <location>
        <begin position="159"/>
        <end position="181"/>
    </location>
</feature>
<dbReference type="KEGG" id="apuu:APUU_40264S"/>
<evidence type="ECO:0000256" key="1">
    <source>
        <dbReference type="ARBA" id="ARBA00004141"/>
    </source>
</evidence>
<sequence length="284" mass="31663">MSSSWPWHFVAVSDAEKQQRRELLTLRGYYAQLSIVIAIGLFRLVVASSSSYHRREKPTGRSRYKSWLDEPLFNGWFETRRQYLICSIWLVWLLSLSAWNTGNDYLHVTKALGHVGLSQLPLQVAMSPSFYATSTPRASSLLSTLTSIPQSTLTAYHRLFARVVIGPLLLGHAVLYCVFFLQSGHPNFSSLFAKRILDLDVQLGITAVVTASVIMITARPKGTSGGLWKGSVQERRSAFYAAHIFLVSVMCLAAYFHVAQAQAFVLESLVAFVANLGCCYMTAK</sequence>
<dbReference type="AlphaFoldDB" id="A0A7R7XLW4"/>
<evidence type="ECO:0000256" key="3">
    <source>
        <dbReference type="ARBA" id="ARBA00022989"/>
    </source>
</evidence>
<evidence type="ECO:0000313" key="8">
    <source>
        <dbReference type="EMBL" id="BCS23820.1"/>
    </source>
</evidence>
<evidence type="ECO:0000313" key="9">
    <source>
        <dbReference type="Proteomes" id="UP000654913"/>
    </source>
</evidence>
<feature type="transmembrane region" description="Helical" evidence="6">
    <location>
        <begin position="238"/>
        <end position="258"/>
    </location>
</feature>
<keyword evidence="2 6" id="KW-0812">Transmembrane</keyword>
<feature type="transmembrane region" description="Helical" evidence="6">
    <location>
        <begin position="201"/>
        <end position="218"/>
    </location>
</feature>
<feature type="domain" description="Ferric oxidoreductase" evidence="7">
    <location>
        <begin position="112"/>
        <end position="253"/>
    </location>
</feature>
<name>A0A7R7XLW4_9EURO</name>
<organism evidence="8 9">
    <name type="scientific">Aspergillus puulaauensis</name>
    <dbReference type="NCBI Taxonomy" id="1220207"/>
    <lineage>
        <taxon>Eukaryota</taxon>
        <taxon>Fungi</taxon>
        <taxon>Dikarya</taxon>
        <taxon>Ascomycota</taxon>
        <taxon>Pezizomycotina</taxon>
        <taxon>Eurotiomycetes</taxon>
        <taxon>Eurotiomycetidae</taxon>
        <taxon>Eurotiales</taxon>
        <taxon>Aspergillaceae</taxon>
        <taxon>Aspergillus</taxon>
    </lineage>
</organism>
<keyword evidence="4" id="KW-0813">Transport</keyword>
<dbReference type="GO" id="GO:0016020">
    <property type="term" value="C:membrane"/>
    <property type="evidence" value="ECO:0007669"/>
    <property type="project" value="UniProtKB-SubCell"/>
</dbReference>
<dbReference type="Pfam" id="PF01794">
    <property type="entry name" value="Ferric_reduct"/>
    <property type="match status" value="1"/>
</dbReference>
<dbReference type="GO" id="GO:0016491">
    <property type="term" value="F:oxidoreductase activity"/>
    <property type="evidence" value="ECO:0007669"/>
    <property type="project" value="UniProtKB-ARBA"/>
</dbReference>
<feature type="transmembrane region" description="Helical" evidence="6">
    <location>
        <begin position="29"/>
        <end position="46"/>
    </location>
</feature>
<dbReference type="GO" id="GO:0006811">
    <property type="term" value="P:monoatomic ion transport"/>
    <property type="evidence" value="ECO:0007669"/>
    <property type="project" value="UniProtKB-KW"/>
</dbReference>
<dbReference type="EMBL" id="AP024446">
    <property type="protein sequence ID" value="BCS23820.1"/>
    <property type="molecule type" value="Genomic_DNA"/>
</dbReference>
<keyword evidence="9" id="KW-1185">Reference proteome</keyword>
<reference evidence="8" key="1">
    <citation type="submission" date="2021-01" db="EMBL/GenBank/DDBJ databases">
        <authorList>
            <consortium name="Aspergillus puulaauensis MK2 genome sequencing consortium"/>
            <person name="Kazuki M."/>
            <person name="Futagami T."/>
        </authorList>
    </citation>
    <scope>NUCLEOTIDE SEQUENCE</scope>
    <source>
        <strain evidence="8">MK2</strain>
    </source>
</reference>
<dbReference type="RefSeq" id="XP_041556014.1">
    <property type="nucleotide sequence ID" value="XM_041703316.1"/>
</dbReference>
<gene>
    <name evidence="8" type="ORF">APUU_40264S</name>
</gene>
<evidence type="ECO:0000256" key="2">
    <source>
        <dbReference type="ARBA" id="ARBA00022692"/>
    </source>
</evidence>
<dbReference type="GeneID" id="64973825"/>
<evidence type="ECO:0000256" key="4">
    <source>
        <dbReference type="ARBA" id="ARBA00023065"/>
    </source>
</evidence>
<dbReference type="Proteomes" id="UP000654913">
    <property type="component" value="Chromosome 4"/>
</dbReference>
<dbReference type="OrthoDB" id="10006946at2759"/>
<evidence type="ECO:0000259" key="7">
    <source>
        <dbReference type="Pfam" id="PF01794"/>
    </source>
</evidence>
<evidence type="ECO:0000256" key="6">
    <source>
        <dbReference type="SAM" id="Phobius"/>
    </source>
</evidence>
<keyword evidence="4" id="KW-0406">Ion transport</keyword>
<dbReference type="InterPro" id="IPR013130">
    <property type="entry name" value="Fe3_Rdtase_TM_dom"/>
</dbReference>
<accession>A0A7R7XLW4</accession>
<comment type="subcellular location">
    <subcellularLocation>
        <location evidence="1">Membrane</location>
        <topology evidence="1">Multi-pass membrane protein</topology>
    </subcellularLocation>
</comment>
<keyword evidence="5 6" id="KW-0472">Membrane</keyword>
<proteinExistence type="predicted"/>